<dbReference type="AlphaFoldDB" id="A0A849L1A5"/>
<dbReference type="RefSeq" id="WP_171323482.1">
    <property type="nucleotide sequence ID" value="NZ_JABFBC010000001.1"/>
</dbReference>
<dbReference type="Gene3D" id="3.40.50.300">
    <property type="entry name" value="P-loop containing nucleotide triphosphate hydrolases"/>
    <property type="match status" value="1"/>
</dbReference>
<evidence type="ECO:0000313" key="1">
    <source>
        <dbReference type="EMBL" id="NNU80044.1"/>
    </source>
</evidence>
<dbReference type="InterPro" id="IPR027417">
    <property type="entry name" value="P-loop_NTPase"/>
</dbReference>
<sequence length="252" mass="28044">MQADAAARDGQPVLFAVMAMPRTGSSLLNGMFRAHPDAYVHGELFNPRGIENHIREEFRAQADMRLRETDPIAFVRAAFAFAPNGERVRGFKHFHSQSVPVSDWLLASGEVRKIILDRENRLAMYASSRLAKDTGVWNMGAHAPERRLAALRQTRTGFNPQAFRRFVARMDAIYARYAAAKGPVTRITYAQAALGETAAVHEFLGLEPLDLPPPKAKLHGSDIIGRFHEADRPAIEAVLSDMGREDWATEPV</sequence>
<proteinExistence type="predicted"/>
<dbReference type="Pfam" id="PF13469">
    <property type="entry name" value="Sulfotransfer_3"/>
    <property type="match status" value="1"/>
</dbReference>
<protein>
    <recommendedName>
        <fullName evidence="3">LPS sulfotransferase NodH</fullName>
    </recommendedName>
</protein>
<dbReference type="Proteomes" id="UP000572377">
    <property type="component" value="Unassembled WGS sequence"/>
</dbReference>
<accession>A0A849L1A5</accession>
<reference evidence="1 2" key="1">
    <citation type="submission" date="2020-05" db="EMBL/GenBank/DDBJ databases">
        <title>Gimesia benthica sp. nov., a novel planctomycete isolated from a deep-sea water sample of the Northwest Indian Ocean.</title>
        <authorList>
            <person name="Wang J."/>
            <person name="Ruan C."/>
            <person name="Song L."/>
            <person name="Zhu Y."/>
            <person name="Li A."/>
            <person name="Zheng X."/>
            <person name="Wang L."/>
            <person name="Lu Z."/>
            <person name="Huang Y."/>
            <person name="Du W."/>
            <person name="Zhou Y."/>
            <person name="Huang L."/>
            <person name="Dai X."/>
        </authorList>
    </citation>
    <scope>NUCLEOTIDE SEQUENCE [LARGE SCALE GENOMIC DNA]</scope>
    <source>
        <strain evidence="1 2">YYQ-30</strain>
    </source>
</reference>
<evidence type="ECO:0008006" key="3">
    <source>
        <dbReference type="Google" id="ProtNLM"/>
    </source>
</evidence>
<comment type="caution">
    <text evidence="1">The sequence shown here is derived from an EMBL/GenBank/DDBJ whole genome shotgun (WGS) entry which is preliminary data.</text>
</comment>
<evidence type="ECO:0000313" key="2">
    <source>
        <dbReference type="Proteomes" id="UP000572377"/>
    </source>
</evidence>
<keyword evidence="2" id="KW-1185">Reference proteome</keyword>
<dbReference type="EMBL" id="JABFBC010000001">
    <property type="protein sequence ID" value="NNU80044.1"/>
    <property type="molecule type" value="Genomic_DNA"/>
</dbReference>
<organism evidence="1 2">
    <name type="scientific">Halovulum dunhuangense</name>
    <dbReference type="NCBI Taxonomy" id="1505036"/>
    <lineage>
        <taxon>Bacteria</taxon>
        <taxon>Pseudomonadati</taxon>
        <taxon>Pseudomonadota</taxon>
        <taxon>Alphaproteobacteria</taxon>
        <taxon>Rhodobacterales</taxon>
        <taxon>Paracoccaceae</taxon>
        <taxon>Halovulum</taxon>
    </lineage>
</organism>
<name>A0A849L1A5_9RHOB</name>
<gene>
    <name evidence="1" type="ORF">HMH01_06285</name>
</gene>
<dbReference type="SUPFAM" id="SSF52540">
    <property type="entry name" value="P-loop containing nucleoside triphosphate hydrolases"/>
    <property type="match status" value="1"/>
</dbReference>